<dbReference type="PANTHER" id="PTHR30182:SF1">
    <property type="entry name" value="L-SERINE DEHYDRATASE 1"/>
    <property type="match status" value="1"/>
</dbReference>
<dbReference type="InterPro" id="IPR051318">
    <property type="entry name" value="Fe-S_L-Ser"/>
</dbReference>
<evidence type="ECO:0000256" key="5">
    <source>
        <dbReference type="ARBA" id="ARBA00022485"/>
    </source>
</evidence>
<keyword evidence="6 11" id="KW-0479">Metal-binding</keyword>
<dbReference type="Proteomes" id="UP000199344">
    <property type="component" value="Unassembled WGS sequence"/>
</dbReference>
<dbReference type="SUPFAM" id="SSF143548">
    <property type="entry name" value="Serine metabolism enzymes domain"/>
    <property type="match status" value="1"/>
</dbReference>
<evidence type="ECO:0000256" key="7">
    <source>
        <dbReference type="ARBA" id="ARBA00023004"/>
    </source>
</evidence>
<comment type="pathway">
    <text evidence="2">Carbohydrate biosynthesis; gluconeogenesis.</text>
</comment>
<comment type="cofactor">
    <cofactor evidence="1 11">
        <name>[4Fe-4S] cluster</name>
        <dbReference type="ChEBI" id="CHEBI:49883"/>
    </cofactor>
</comment>
<dbReference type="AlphaFoldDB" id="A0A1G7F8S9"/>
<dbReference type="GO" id="GO:0006094">
    <property type="term" value="P:gluconeogenesis"/>
    <property type="evidence" value="ECO:0007669"/>
    <property type="project" value="UniProtKB-KW"/>
</dbReference>
<keyword evidence="4 11" id="KW-0312">Gluconeogenesis</keyword>
<evidence type="ECO:0000256" key="8">
    <source>
        <dbReference type="ARBA" id="ARBA00023014"/>
    </source>
</evidence>
<keyword evidence="7 11" id="KW-0408">Iron</keyword>
<gene>
    <name evidence="14" type="ORF">SAMN05421538_11051</name>
</gene>
<evidence type="ECO:0000256" key="10">
    <source>
        <dbReference type="ARBA" id="ARBA00049406"/>
    </source>
</evidence>
<keyword evidence="15" id="KW-1185">Reference proteome</keyword>
<evidence type="ECO:0000256" key="2">
    <source>
        <dbReference type="ARBA" id="ARBA00004742"/>
    </source>
</evidence>
<dbReference type="Pfam" id="PF03315">
    <property type="entry name" value="SDH_beta"/>
    <property type="match status" value="1"/>
</dbReference>
<feature type="domain" description="Serine dehydratase-like alpha subunit" evidence="12">
    <location>
        <begin position="198"/>
        <end position="461"/>
    </location>
</feature>
<dbReference type="Gene3D" id="3.30.1330.90">
    <property type="entry name" value="D-3-phosphoglycerate dehydrogenase, domain 3"/>
    <property type="match status" value="1"/>
</dbReference>
<dbReference type="Pfam" id="PF03313">
    <property type="entry name" value="SDH_alpha"/>
    <property type="match status" value="1"/>
</dbReference>
<evidence type="ECO:0000259" key="13">
    <source>
        <dbReference type="Pfam" id="PF03315"/>
    </source>
</evidence>
<dbReference type="InterPro" id="IPR004644">
    <property type="entry name" value="Fe-S_L-Ser_mono"/>
</dbReference>
<dbReference type="OrthoDB" id="9805537at2"/>
<dbReference type="GO" id="GO:0003941">
    <property type="term" value="F:L-serine ammonia-lyase activity"/>
    <property type="evidence" value="ECO:0007669"/>
    <property type="project" value="UniProtKB-UniRule"/>
</dbReference>
<evidence type="ECO:0000256" key="3">
    <source>
        <dbReference type="ARBA" id="ARBA00008636"/>
    </source>
</evidence>
<dbReference type="STRING" id="591205.SAMN05421538_11051"/>
<keyword evidence="5 11" id="KW-0004">4Fe-4S</keyword>
<evidence type="ECO:0000256" key="11">
    <source>
        <dbReference type="RuleBase" id="RU366059"/>
    </source>
</evidence>
<dbReference type="NCBIfam" id="TIGR00720">
    <property type="entry name" value="sda_mono"/>
    <property type="match status" value="1"/>
</dbReference>
<dbReference type="RefSeq" id="WP_090524876.1">
    <property type="nucleotide sequence ID" value="NZ_FNAH01000010.1"/>
</dbReference>
<comment type="catalytic activity">
    <reaction evidence="10 11">
        <text>L-serine = pyruvate + NH4(+)</text>
        <dbReference type="Rhea" id="RHEA:19169"/>
        <dbReference type="ChEBI" id="CHEBI:15361"/>
        <dbReference type="ChEBI" id="CHEBI:28938"/>
        <dbReference type="ChEBI" id="CHEBI:33384"/>
        <dbReference type="EC" id="4.3.1.17"/>
    </reaction>
</comment>
<reference evidence="14 15" key="1">
    <citation type="submission" date="2016-10" db="EMBL/GenBank/DDBJ databases">
        <authorList>
            <person name="de Groot N.N."/>
        </authorList>
    </citation>
    <scope>NUCLEOTIDE SEQUENCE [LARGE SCALE GENOMIC DNA]</scope>
    <source>
        <strain evidence="14 15">DSM 22220</strain>
    </source>
</reference>
<accession>A0A1G7F8S9</accession>
<sequence length="467" mass="49290">MFLSVLDIFKIGVGPSSSHTMGPMVAAARFLDDLRGGVEKFPGAGDLAGLSASLHGSLAFTGKGHATDRAVILGLCGLRPETLDPDAAETIEAQVRRDRIVQPEGLGELRFDPESDLVFDYGPPLPGHPNGLILKAHDRDGKLYHRQTYYSVGGGFVLTEAEMEADAARKGDAPASRSDVPFAFDNAEEMLRMGRAAGKTIAEMKRSNETAIYGAALRERLDGIWSAMDGCIERGLVQEGILPGGLQVRRRAKALHRQLLDERGNNINQPHQVNDWISLYALAVNEENAAGGRVVTSPTNGAAGIVPAVGRYYVDHCVGASREKLHDYLLVAAAIGGLIKHNASISGAEVGCQGEVGSASAMAAAGLCAVLGGSNEQVENAAEIALEHHLGMTCDPAAGLVQVPCIERNAMGAIKAVSAASLALRGDGAHFMPLDNCITVMRETGQEMNDKYKETSRGGIAVNYPGC</sequence>
<name>A0A1G7F8S9_9RHOB</name>
<evidence type="ECO:0000313" key="15">
    <source>
        <dbReference type="Proteomes" id="UP000199344"/>
    </source>
</evidence>
<dbReference type="GO" id="GO:0046872">
    <property type="term" value="F:metal ion binding"/>
    <property type="evidence" value="ECO:0007669"/>
    <property type="project" value="UniProtKB-KW"/>
</dbReference>
<evidence type="ECO:0000256" key="9">
    <source>
        <dbReference type="ARBA" id="ARBA00023239"/>
    </source>
</evidence>
<comment type="similarity">
    <text evidence="3 11">Belongs to the iron-sulfur dependent L-serine dehydratase family.</text>
</comment>
<evidence type="ECO:0000256" key="6">
    <source>
        <dbReference type="ARBA" id="ARBA00022723"/>
    </source>
</evidence>
<feature type="domain" description="Serine dehydratase beta chain" evidence="13">
    <location>
        <begin position="4"/>
        <end position="161"/>
    </location>
</feature>
<keyword evidence="8 11" id="KW-0411">Iron-sulfur</keyword>
<dbReference type="InterPro" id="IPR005130">
    <property type="entry name" value="Ser_deHydtase-like_asu"/>
</dbReference>
<dbReference type="EC" id="4.3.1.17" evidence="11"/>
<dbReference type="EMBL" id="FNAH01000010">
    <property type="protein sequence ID" value="SDE72353.1"/>
    <property type="molecule type" value="Genomic_DNA"/>
</dbReference>
<evidence type="ECO:0000256" key="4">
    <source>
        <dbReference type="ARBA" id="ARBA00022432"/>
    </source>
</evidence>
<evidence type="ECO:0000256" key="1">
    <source>
        <dbReference type="ARBA" id="ARBA00001966"/>
    </source>
</evidence>
<evidence type="ECO:0000313" key="14">
    <source>
        <dbReference type="EMBL" id="SDE72353.1"/>
    </source>
</evidence>
<keyword evidence="9 11" id="KW-0456">Lyase</keyword>
<protein>
    <recommendedName>
        <fullName evidence="11">L-serine dehydratase</fullName>
        <ecNumber evidence="11">4.3.1.17</ecNumber>
    </recommendedName>
</protein>
<dbReference type="InterPro" id="IPR029009">
    <property type="entry name" value="ASB_dom_sf"/>
</dbReference>
<dbReference type="GO" id="GO:0051539">
    <property type="term" value="F:4 iron, 4 sulfur cluster binding"/>
    <property type="evidence" value="ECO:0007669"/>
    <property type="project" value="UniProtKB-UniRule"/>
</dbReference>
<dbReference type="PANTHER" id="PTHR30182">
    <property type="entry name" value="L-SERINE DEHYDRATASE"/>
    <property type="match status" value="1"/>
</dbReference>
<dbReference type="InterPro" id="IPR005131">
    <property type="entry name" value="Ser_deHydtase_bsu"/>
</dbReference>
<organism evidence="14 15">
    <name type="scientific">Paracoccus isoporae</name>
    <dbReference type="NCBI Taxonomy" id="591205"/>
    <lineage>
        <taxon>Bacteria</taxon>
        <taxon>Pseudomonadati</taxon>
        <taxon>Pseudomonadota</taxon>
        <taxon>Alphaproteobacteria</taxon>
        <taxon>Rhodobacterales</taxon>
        <taxon>Paracoccaceae</taxon>
        <taxon>Paracoccus</taxon>
    </lineage>
</organism>
<evidence type="ECO:0000259" key="12">
    <source>
        <dbReference type="Pfam" id="PF03313"/>
    </source>
</evidence>
<proteinExistence type="inferred from homology"/>